<evidence type="ECO:0000313" key="6">
    <source>
        <dbReference type="EMBL" id="GAJ10869.1"/>
    </source>
</evidence>
<keyword evidence="3" id="KW-0560">Oxidoreductase</keyword>
<dbReference type="AlphaFoldDB" id="X1U020"/>
<protein>
    <submittedName>
        <fullName evidence="6">Uncharacterized protein</fullName>
    </submittedName>
</protein>
<dbReference type="Gene3D" id="3.40.50.720">
    <property type="entry name" value="NAD(P)-binding Rossmann-like Domain"/>
    <property type="match status" value="1"/>
</dbReference>
<dbReference type="InterPro" id="IPR036291">
    <property type="entry name" value="NAD(P)-bd_dom_sf"/>
</dbReference>
<organism evidence="6">
    <name type="scientific">marine sediment metagenome</name>
    <dbReference type="NCBI Taxonomy" id="412755"/>
    <lineage>
        <taxon>unclassified sequences</taxon>
        <taxon>metagenomes</taxon>
        <taxon>ecological metagenomes</taxon>
    </lineage>
</organism>
<dbReference type="SUPFAM" id="SSF51735">
    <property type="entry name" value="NAD(P)-binding Rossmann-fold domains"/>
    <property type="match status" value="1"/>
</dbReference>
<evidence type="ECO:0000256" key="2">
    <source>
        <dbReference type="ARBA" id="ARBA00022833"/>
    </source>
</evidence>
<evidence type="ECO:0000256" key="1">
    <source>
        <dbReference type="ARBA" id="ARBA00022723"/>
    </source>
</evidence>
<dbReference type="PANTHER" id="PTHR43401">
    <property type="entry name" value="L-THREONINE 3-DEHYDROGENASE"/>
    <property type="match status" value="1"/>
</dbReference>
<dbReference type="InterPro" id="IPR013149">
    <property type="entry name" value="ADH-like_C"/>
</dbReference>
<gene>
    <name evidence="6" type="ORF">S12H4_41987</name>
</gene>
<proteinExistence type="predicted"/>
<keyword evidence="2" id="KW-0862">Zinc</keyword>
<feature type="non-terminal residue" evidence="6">
    <location>
        <position position="253"/>
    </location>
</feature>
<dbReference type="InterPro" id="IPR011032">
    <property type="entry name" value="GroES-like_sf"/>
</dbReference>
<dbReference type="GO" id="GO:0016491">
    <property type="term" value="F:oxidoreductase activity"/>
    <property type="evidence" value="ECO:0007669"/>
    <property type="project" value="UniProtKB-KW"/>
</dbReference>
<evidence type="ECO:0000256" key="3">
    <source>
        <dbReference type="ARBA" id="ARBA00023002"/>
    </source>
</evidence>
<dbReference type="InterPro" id="IPR050129">
    <property type="entry name" value="Zn_alcohol_dh"/>
</dbReference>
<reference evidence="6" key="1">
    <citation type="journal article" date="2014" name="Front. Microbiol.">
        <title>High frequency of phylogenetically diverse reductive dehalogenase-homologous genes in deep subseafloor sedimentary metagenomes.</title>
        <authorList>
            <person name="Kawai M."/>
            <person name="Futagami T."/>
            <person name="Toyoda A."/>
            <person name="Takaki Y."/>
            <person name="Nishi S."/>
            <person name="Hori S."/>
            <person name="Arai W."/>
            <person name="Tsubouchi T."/>
            <person name="Morono Y."/>
            <person name="Uchiyama I."/>
            <person name="Ito T."/>
            <person name="Fujiyama A."/>
            <person name="Inagaki F."/>
            <person name="Takami H."/>
        </authorList>
    </citation>
    <scope>NUCLEOTIDE SEQUENCE</scope>
    <source>
        <strain evidence="6">Expedition CK06-06</strain>
    </source>
</reference>
<evidence type="ECO:0000259" key="4">
    <source>
        <dbReference type="Pfam" id="PF00107"/>
    </source>
</evidence>
<dbReference type="PROSITE" id="PS00059">
    <property type="entry name" value="ADH_ZINC"/>
    <property type="match status" value="1"/>
</dbReference>
<dbReference type="Gene3D" id="3.90.180.10">
    <property type="entry name" value="Medium-chain alcohol dehydrogenases, catalytic domain"/>
    <property type="match status" value="1"/>
</dbReference>
<dbReference type="Pfam" id="PF00107">
    <property type="entry name" value="ADH_zinc_N"/>
    <property type="match status" value="1"/>
</dbReference>
<accession>X1U020</accession>
<comment type="caution">
    <text evidence="6">The sequence shown here is derived from an EMBL/GenBank/DDBJ whole genome shotgun (WGS) entry which is preliminary data.</text>
</comment>
<evidence type="ECO:0000259" key="5">
    <source>
        <dbReference type="Pfam" id="PF08240"/>
    </source>
</evidence>
<dbReference type="GO" id="GO:0008270">
    <property type="term" value="F:zinc ion binding"/>
    <property type="evidence" value="ECO:0007669"/>
    <property type="project" value="InterPro"/>
</dbReference>
<sequence>MKAAVMKELNRIVVREVKEPACGDREAILKVAACAVCGSDIRIYHYGNDRVKFPAIIGHEIAGEIVEVGSMVAQLKAGDRVALGADVPCGTCFWCTNGMGTNCSINYAIGYQFPGGFQEYMLLNETTLRYGPVTRIPTGLSFQEAALAEPLACAINGLELARFGLGKSICIIGLGPIGCMMLELSRIYGASQVFAAQRSRTRLELARQFLPEARFIATEEEEIVETVLRETEGEGVDLAITTSGTVKAQEDAI</sequence>
<feature type="domain" description="Alcohol dehydrogenase-like C-terminal" evidence="4">
    <location>
        <begin position="176"/>
        <end position="252"/>
    </location>
</feature>
<dbReference type="InterPro" id="IPR013154">
    <property type="entry name" value="ADH-like_N"/>
</dbReference>
<dbReference type="PANTHER" id="PTHR43401:SF2">
    <property type="entry name" value="L-THREONINE 3-DEHYDROGENASE"/>
    <property type="match status" value="1"/>
</dbReference>
<name>X1U020_9ZZZZ</name>
<dbReference type="InterPro" id="IPR002328">
    <property type="entry name" value="ADH_Zn_CS"/>
</dbReference>
<dbReference type="SUPFAM" id="SSF50129">
    <property type="entry name" value="GroES-like"/>
    <property type="match status" value="1"/>
</dbReference>
<dbReference type="Pfam" id="PF08240">
    <property type="entry name" value="ADH_N"/>
    <property type="match status" value="1"/>
</dbReference>
<keyword evidence="1" id="KW-0479">Metal-binding</keyword>
<dbReference type="EMBL" id="BARW01025647">
    <property type="protein sequence ID" value="GAJ10869.1"/>
    <property type="molecule type" value="Genomic_DNA"/>
</dbReference>
<feature type="domain" description="Alcohol dehydrogenase-like N-terminal" evidence="5">
    <location>
        <begin position="23"/>
        <end position="127"/>
    </location>
</feature>